<feature type="transmembrane region" description="Helical" evidence="3">
    <location>
        <begin position="148"/>
        <end position="169"/>
    </location>
</feature>
<dbReference type="InterPro" id="IPR003784">
    <property type="entry name" value="BioY"/>
</dbReference>
<comment type="similarity">
    <text evidence="1 2">Belongs to the BioY family.</text>
</comment>
<accession>A0ABV8VR99</accession>
<feature type="transmembrane region" description="Helical" evidence="3">
    <location>
        <begin position="57"/>
        <end position="75"/>
    </location>
</feature>
<proteinExistence type="inferred from homology"/>
<feature type="transmembrane region" description="Helical" evidence="3">
    <location>
        <begin position="115"/>
        <end position="136"/>
    </location>
</feature>
<dbReference type="Pfam" id="PF02632">
    <property type="entry name" value="BioY"/>
    <property type="match status" value="1"/>
</dbReference>
<comment type="caution">
    <text evidence="4">The sequence shown here is derived from an EMBL/GenBank/DDBJ whole genome shotgun (WGS) entry which is preliminary data.</text>
</comment>
<evidence type="ECO:0000256" key="3">
    <source>
        <dbReference type="SAM" id="Phobius"/>
    </source>
</evidence>
<keyword evidence="5" id="KW-1185">Reference proteome</keyword>
<keyword evidence="2 3" id="KW-0472">Membrane</keyword>
<sequence>MQSSKLRSIILASIFAAITAILAQVQFQAFMIPFSGQTLAVGLAATILGSRLGTLSMICYMLLGLIGAPVFAGFSSGLQAIIGPSGGYIIGFIATAFVTGLILEKTAFTFKMAVVANIVGMIVTLVFGTIQLKYVAELPWSLAIANGVTPFIIVGIIKALLASWLGIVVRHRLVKARLLHTETPKASAA</sequence>
<dbReference type="Proteomes" id="UP001595880">
    <property type="component" value="Unassembled WGS sequence"/>
</dbReference>
<organism evidence="4 5">
    <name type="scientific">Gracilibacillus marinus</name>
    <dbReference type="NCBI Taxonomy" id="630535"/>
    <lineage>
        <taxon>Bacteria</taxon>
        <taxon>Bacillati</taxon>
        <taxon>Bacillota</taxon>
        <taxon>Bacilli</taxon>
        <taxon>Bacillales</taxon>
        <taxon>Bacillaceae</taxon>
        <taxon>Gracilibacillus</taxon>
    </lineage>
</organism>
<dbReference type="RefSeq" id="WP_390196203.1">
    <property type="nucleotide sequence ID" value="NZ_JBHSDV010000001.1"/>
</dbReference>
<keyword evidence="3" id="KW-0812">Transmembrane</keyword>
<evidence type="ECO:0000256" key="2">
    <source>
        <dbReference type="PIRNR" id="PIRNR016661"/>
    </source>
</evidence>
<evidence type="ECO:0000256" key="1">
    <source>
        <dbReference type="ARBA" id="ARBA00010692"/>
    </source>
</evidence>
<dbReference type="PANTHER" id="PTHR34295">
    <property type="entry name" value="BIOTIN TRANSPORTER BIOY"/>
    <property type="match status" value="1"/>
</dbReference>
<keyword evidence="3" id="KW-1133">Transmembrane helix</keyword>
<comment type="subcellular location">
    <subcellularLocation>
        <location evidence="2">Cell membrane</location>
        <topology evidence="2">Multi-pass membrane protein</topology>
    </subcellularLocation>
</comment>
<keyword evidence="2" id="KW-1003">Cell membrane</keyword>
<evidence type="ECO:0000313" key="5">
    <source>
        <dbReference type="Proteomes" id="UP001595880"/>
    </source>
</evidence>
<protein>
    <recommendedName>
        <fullName evidence="2">Biotin transporter</fullName>
    </recommendedName>
</protein>
<evidence type="ECO:0000313" key="4">
    <source>
        <dbReference type="EMBL" id="MFC4386978.1"/>
    </source>
</evidence>
<dbReference type="PIRSF" id="PIRSF016661">
    <property type="entry name" value="BioY"/>
    <property type="match status" value="1"/>
</dbReference>
<gene>
    <name evidence="4" type="ORF">ACFOZ1_04050</name>
</gene>
<dbReference type="PANTHER" id="PTHR34295:SF1">
    <property type="entry name" value="BIOTIN TRANSPORTER BIOY"/>
    <property type="match status" value="1"/>
</dbReference>
<dbReference type="Gene3D" id="1.10.1760.20">
    <property type="match status" value="1"/>
</dbReference>
<dbReference type="EMBL" id="JBHSDV010000001">
    <property type="protein sequence ID" value="MFC4386978.1"/>
    <property type="molecule type" value="Genomic_DNA"/>
</dbReference>
<name>A0ABV8VR99_9BACI</name>
<feature type="transmembrane region" description="Helical" evidence="3">
    <location>
        <begin position="81"/>
        <end position="103"/>
    </location>
</feature>
<keyword evidence="2" id="KW-0813">Transport</keyword>
<reference evidence="5" key="1">
    <citation type="journal article" date="2019" name="Int. J. Syst. Evol. Microbiol.">
        <title>The Global Catalogue of Microorganisms (GCM) 10K type strain sequencing project: providing services to taxonomists for standard genome sequencing and annotation.</title>
        <authorList>
            <consortium name="The Broad Institute Genomics Platform"/>
            <consortium name="The Broad Institute Genome Sequencing Center for Infectious Disease"/>
            <person name="Wu L."/>
            <person name="Ma J."/>
        </authorList>
    </citation>
    <scope>NUCLEOTIDE SEQUENCE [LARGE SCALE GENOMIC DNA]</scope>
    <source>
        <strain evidence="5">KACC 14058</strain>
    </source>
</reference>